<evidence type="ECO:0000313" key="4">
    <source>
        <dbReference type="Proteomes" id="UP001607302"/>
    </source>
</evidence>
<dbReference type="InterPro" id="IPR037614">
    <property type="entry name" value="Kazrin"/>
</dbReference>
<dbReference type="InterPro" id="IPR059089">
    <property type="entry name" value="Kazrin_N"/>
</dbReference>
<feature type="domain" description="Kazrin N-terminal" evidence="2">
    <location>
        <begin position="45"/>
        <end position="154"/>
    </location>
</feature>
<feature type="region of interest" description="Disordered" evidence="1">
    <location>
        <begin position="84"/>
        <end position="105"/>
    </location>
</feature>
<dbReference type="PANTHER" id="PTHR12776">
    <property type="entry name" value="KAZRIN-RELATED"/>
    <property type="match status" value="1"/>
</dbReference>
<evidence type="ECO:0000313" key="3">
    <source>
        <dbReference type="EMBL" id="KAL2741510.1"/>
    </source>
</evidence>
<keyword evidence="4" id="KW-1185">Reference proteome</keyword>
<dbReference type="Proteomes" id="UP001607302">
    <property type="component" value="Unassembled WGS sequence"/>
</dbReference>
<name>A0ABD2C8Y3_VESSQ</name>
<reference evidence="3 4" key="1">
    <citation type="journal article" date="2024" name="Ann. Entomol. Soc. Am.">
        <title>Genomic analyses of the southern and eastern yellowjacket wasps (Hymenoptera: Vespidae) reveal evolutionary signatures of social life.</title>
        <authorList>
            <person name="Catto M.A."/>
            <person name="Caine P.B."/>
            <person name="Orr S.E."/>
            <person name="Hunt B.G."/>
            <person name="Goodisman M.A.D."/>
        </authorList>
    </citation>
    <scope>NUCLEOTIDE SEQUENCE [LARGE SCALE GENOMIC DNA]</scope>
    <source>
        <strain evidence="3">233</strain>
        <tissue evidence="3">Head and thorax</tissue>
    </source>
</reference>
<protein>
    <submittedName>
        <fullName evidence="3">Liprin-beta-2 isoform X2</fullName>
    </submittedName>
</protein>
<accession>A0ABD2C8Y3</accession>
<sequence length="165" mass="19206">MLVLKINEEEDEIYNLTRPIRRCFTKIYSNGGTRKQDTFFEGFERFEKFDLLNQMKALYGILEDKERELRDFIRNYEQRMRENEATLGRFQQQEGGMSSEERERERERGRWSLLRAVGNEADRSLSLAACLADKEVALSHARATIKELQRQLTEGGGGGACLSDQ</sequence>
<organism evidence="3 4">
    <name type="scientific">Vespula squamosa</name>
    <name type="common">Southern yellow jacket</name>
    <name type="synonym">Wasp</name>
    <dbReference type="NCBI Taxonomy" id="30214"/>
    <lineage>
        <taxon>Eukaryota</taxon>
        <taxon>Metazoa</taxon>
        <taxon>Ecdysozoa</taxon>
        <taxon>Arthropoda</taxon>
        <taxon>Hexapoda</taxon>
        <taxon>Insecta</taxon>
        <taxon>Pterygota</taxon>
        <taxon>Neoptera</taxon>
        <taxon>Endopterygota</taxon>
        <taxon>Hymenoptera</taxon>
        <taxon>Apocrita</taxon>
        <taxon>Aculeata</taxon>
        <taxon>Vespoidea</taxon>
        <taxon>Vespidae</taxon>
        <taxon>Vespinae</taxon>
        <taxon>Vespula</taxon>
    </lineage>
</organism>
<dbReference type="AlphaFoldDB" id="A0ABD2C8Y3"/>
<evidence type="ECO:0000259" key="2">
    <source>
        <dbReference type="Pfam" id="PF25986"/>
    </source>
</evidence>
<dbReference type="EMBL" id="JAUDFV010000013">
    <property type="protein sequence ID" value="KAL2741510.1"/>
    <property type="molecule type" value="Genomic_DNA"/>
</dbReference>
<dbReference type="PANTHER" id="PTHR12776:SF1">
    <property type="entry name" value="KAZRIN"/>
    <property type="match status" value="1"/>
</dbReference>
<evidence type="ECO:0000256" key="1">
    <source>
        <dbReference type="SAM" id="MobiDB-lite"/>
    </source>
</evidence>
<comment type="caution">
    <text evidence="3">The sequence shown here is derived from an EMBL/GenBank/DDBJ whole genome shotgun (WGS) entry which is preliminary data.</text>
</comment>
<gene>
    <name evidence="3" type="ORF">V1478_000098</name>
</gene>
<proteinExistence type="predicted"/>
<dbReference type="Pfam" id="PF25986">
    <property type="entry name" value="Kazrin"/>
    <property type="match status" value="1"/>
</dbReference>